<feature type="chain" id="PRO_5015622679" evidence="1">
    <location>
        <begin position="27"/>
        <end position="134"/>
    </location>
</feature>
<gene>
    <name evidence="2" type="ORF">C7B64_14985</name>
</gene>
<dbReference type="OrthoDB" id="573382at2"/>
<dbReference type="AlphaFoldDB" id="A0A2T1C1A6"/>
<reference evidence="2 3" key="1">
    <citation type="submission" date="2018-02" db="EMBL/GenBank/DDBJ databases">
        <authorList>
            <person name="Cohen D.B."/>
            <person name="Kent A.D."/>
        </authorList>
    </citation>
    <scope>NUCLEOTIDE SEQUENCE [LARGE SCALE GENOMIC DNA]</scope>
    <source>
        <strain evidence="2 3">CCAP 1448/3</strain>
    </source>
</reference>
<comment type="caution">
    <text evidence="2">The sequence shown here is derived from an EMBL/GenBank/DDBJ whole genome shotgun (WGS) entry which is preliminary data.</text>
</comment>
<feature type="signal peptide" evidence="1">
    <location>
        <begin position="1"/>
        <end position="26"/>
    </location>
</feature>
<keyword evidence="1" id="KW-0732">Signal</keyword>
<evidence type="ECO:0000313" key="3">
    <source>
        <dbReference type="Proteomes" id="UP000238762"/>
    </source>
</evidence>
<accession>A0A2T1C1A6</accession>
<dbReference type="EMBL" id="PVWJ01000075">
    <property type="protein sequence ID" value="PSB02056.1"/>
    <property type="molecule type" value="Genomic_DNA"/>
</dbReference>
<keyword evidence="3" id="KW-1185">Reference proteome</keyword>
<reference evidence="2 3" key="2">
    <citation type="submission" date="2018-03" db="EMBL/GenBank/DDBJ databases">
        <title>The ancient ancestry and fast evolution of plastids.</title>
        <authorList>
            <person name="Moore K.R."/>
            <person name="Magnabosco C."/>
            <person name="Momper L."/>
            <person name="Gold D.A."/>
            <person name="Bosak T."/>
            <person name="Fournier G.P."/>
        </authorList>
    </citation>
    <scope>NUCLEOTIDE SEQUENCE [LARGE SCALE GENOMIC DNA]</scope>
    <source>
        <strain evidence="2 3">CCAP 1448/3</strain>
    </source>
</reference>
<protein>
    <submittedName>
        <fullName evidence="2">Uncharacterized protein</fullName>
    </submittedName>
</protein>
<dbReference type="RefSeq" id="WP_146131591.1">
    <property type="nucleotide sequence ID" value="NZ_CAWNTC010000102.1"/>
</dbReference>
<sequence length="134" mass="14670">MKNPTLLFTSFLLVTLAQNLANPAQAATNWLQRVAGTYEGKIWSAGVLIPTTTKFTFNADGSVTGTYEADEGGLIIPGTISECKPVKGRTISCVWDDFYGKGGASFTFNAKYSKFEGHWTEGQSKTKYPWRGSR</sequence>
<evidence type="ECO:0000313" key="2">
    <source>
        <dbReference type="EMBL" id="PSB02056.1"/>
    </source>
</evidence>
<name>A0A2T1C1A6_9CYAN</name>
<dbReference type="Proteomes" id="UP000238762">
    <property type="component" value="Unassembled WGS sequence"/>
</dbReference>
<proteinExistence type="predicted"/>
<organism evidence="2 3">
    <name type="scientific">Merismopedia glauca CCAP 1448/3</name>
    <dbReference type="NCBI Taxonomy" id="1296344"/>
    <lineage>
        <taxon>Bacteria</taxon>
        <taxon>Bacillati</taxon>
        <taxon>Cyanobacteriota</taxon>
        <taxon>Cyanophyceae</taxon>
        <taxon>Synechococcales</taxon>
        <taxon>Merismopediaceae</taxon>
        <taxon>Merismopedia</taxon>
    </lineage>
</organism>
<evidence type="ECO:0000256" key="1">
    <source>
        <dbReference type="SAM" id="SignalP"/>
    </source>
</evidence>